<dbReference type="Gene3D" id="3.40.50.300">
    <property type="entry name" value="P-loop containing nucleotide triphosphate hydrolases"/>
    <property type="match status" value="2"/>
</dbReference>
<organism evidence="14 15">
    <name type="scientific">Psychracetigena formicireducens</name>
    <dbReference type="NCBI Taxonomy" id="2986056"/>
    <lineage>
        <taxon>Bacteria</taxon>
        <taxon>Bacillati</taxon>
        <taxon>Candidatus Lithacetigenota</taxon>
        <taxon>Candidatus Psychracetigena</taxon>
    </lineage>
</organism>
<dbReference type="PROSITE" id="PS51195">
    <property type="entry name" value="Q_MOTIF"/>
    <property type="match status" value="1"/>
</dbReference>
<evidence type="ECO:0000256" key="10">
    <source>
        <dbReference type="RuleBase" id="RU000492"/>
    </source>
</evidence>
<comment type="catalytic activity">
    <reaction evidence="8">
        <text>ATP + H2O = ADP + phosphate + H(+)</text>
        <dbReference type="Rhea" id="RHEA:13065"/>
        <dbReference type="ChEBI" id="CHEBI:15377"/>
        <dbReference type="ChEBI" id="CHEBI:15378"/>
        <dbReference type="ChEBI" id="CHEBI:30616"/>
        <dbReference type="ChEBI" id="CHEBI:43474"/>
        <dbReference type="ChEBI" id="CHEBI:456216"/>
        <dbReference type="EC" id="3.6.4.13"/>
    </reaction>
</comment>
<dbReference type="SUPFAM" id="SSF52540">
    <property type="entry name" value="P-loop containing nucleoside triphosphate hydrolases"/>
    <property type="match status" value="1"/>
</dbReference>
<dbReference type="InterPro" id="IPR001650">
    <property type="entry name" value="Helicase_C-like"/>
</dbReference>
<dbReference type="PANTHER" id="PTHR47959">
    <property type="entry name" value="ATP-DEPENDENT RNA HELICASE RHLE-RELATED"/>
    <property type="match status" value="1"/>
</dbReference>
<proteinExistence type="inferred from homology"/>
<dbReference type="GO" id="GO:0016787">
    <property type="term" value="F:hydrolase activity"/>
    <property type="evidence" value="ECO:0007669"/>
    <property type="project" value="UniProtKB-KW"/>
</dbReference>
<dbReference type="InterPro" id="IPR014001">
    <property type="entry name" value="Helicase_ATP-bd"/>
</dbReference>
<feature type="short sequence motif" description="Q motif" evidence="9">
    <location>
        <begin position="2"/>
        <end position="30"/>
    </location>
</feature>
<evidence type="ECO:0000256" key="3">
    <source>
        <dbReference type="ARBA" id="ARBA00022741"/>
    </source>
</evidence>
<evidence type="ECO:0000313" key="15">
    <source>
        <dbReference type="Proteomes" id="UP000811545"/>
    </source>
</evidence>
<keyword evidence="5 10" id="KW-0347">Helicase</keyword>
<dbReference type="SMART" id="SM00487">
    <property type="entry name" value="DEXDc"/>
    <property type="match status" value="1"/>
</dbReference>
<accession>A0A9E2BJ09</accession>
<evidence type="ECO:0000259" key="11">
    <source>
        <dbReference type="PROSITE" id="PS51192"/>
    </source>
</evidence>
<dbReference type="InterPro" id="IPR011545">
    <property type="entry name" value="DEAD/DEAH_box_helicase_dom"/>
</dbReference>
<dbReference type="InterPro" id="IPR044742">
    <property type="entry name" value="DEAD/DEAH_RhlB"/>
</dbReference>
<dbReference type="CDD" id="cd18787">
    <property type="entry name" value="SF2_C_DEAD"/>
    <property type="match status" value="1"/>
</dbReference>
<keyword evidence="3 10" id="KW-0547">Nucleotide-binding</keyword>
<protein>
    <recommendedName>
        <fullName evidence="1">RNA helicase</fullName>
        <ecNumber evidence="1">3.6.4.13</ecNumber>
    </recommendedName>
</protein>
<evidence type="ECO:0000256" key="4">
    <source>
        <dbReference type="ARBA" id="ARBA00022801"/>
    </source>
</evidence>
<evidence type="ECO:0000256" key="5">
    <source>
        <dbReference type="ARBA" id="ARBA00022806"/>
    </source>
</evidence>
<evidence type="ECO:0000256" key="9">
    <source>
        <dbReference type="PROSITE-ProRule" id="PRU00552"/>
    </source>
</evidence>
<dbReference type="InterPro" id="IPR014014">
    <property type="entry name" value="RNA_helicase_DEAD_Q_motif"/>
</dbReference>
<feature type="domain" description="Helicase ATP-binding" evidence="11">
    <location>
        <begin position="34"/>
        <end position="205"/>
    </location>
</feature>
<dbReference type="InterPro" id="IPR000629">
    <property type="entry name" value="RNA-helicase_DEAD-box_CS"/>
</dbReference>
<evidence type="ECO:0000256" key="7">
    <source>
        <dbReference type="ARBA" id="ARBA00038437"/>
    </source>
</evidence>
<dbReference type="Pfam" id="PF00270">
    <property type="entry name" value="DEAD"/>
    <property type="match status" value="1"/>
</dbReference>
<reference evidence="14 15" key="1">
    <citation type="journal article" date="2021" name="bioRxiv">
        <title>Unique metabolic strategies in Hadean analogues reveal hints for primordial physiology.</title>
        <authorList>
            <person name="Nobu M.K."/>
            <person name="Nakai R."/>
            <person name="Tamazawa S."/>
            <person name="Mori H."/>
            <person name="Toyoda A."/>
            <person name="Ijiri A."/>
            <person name="Suzuki S."/>
            <person name="Kurokawa K."/>
            <person name="Kamagata Y."/>
            <person name="Tamaki H."/>
        </authorList>
    </citation>
    <scope>NUCLEOTIDE SEQUENCE [LARGE SCALE GENOMIC DNA]</scope>
    <source>
        <strain evidence="14">BS525</strain>
    </source>
</reference>
<dbReference type="PANTHER" id="PTHR47959:SF13">
    <property type="entry name" value="ATP-DEPENDENT RNA HELICASE RHLE"/>
    <property type="match status" value="1"/>
</dbReference>
<dbReference type="GO" id="GO:0003724">
    <property type="term" value="F:RNA helicase activity"/>
    <property type="evidence" value="ECO:0007669"/>
    <property type="project" value="UniProtKB-EC"/>
</dbReference>
<dbReference type="PROSITE" id="PS51192">
    <property type="entry name" value="HELICASE_ATP_BIND_1"/>
    <property type="match status" value="1"/>
</dbReference>
<dbReference type="PROSITE" id="PS00039">
    <property type="entry name" value="DEAD_ATP_HELICASE"/>
    <property type="match status" value="1"/>
</dbReference>
<dbReference type="GO" id="GO:0005524">
    <property type="term" value="F:ATP binding"/>
    <property type="evidence" value="ECO:0007669"/>
    <property type="project" value="UniProtKB-KW"/>
</dbReference>
<dbReference type="Pfam" id="PF00271">
    <property type="entry name" value="Helicase_C"/>
    <property type="match status" value="1"/>
</dbReference>
<evidence type="ECO:0000256" key="8">
    <source>
        <dbReference type="ARBA" id="ARBA00047984"/>
    </source>
</evidence>
<dbReference type="PROSITE" id="PS51194">
    <property type="entry name" value="HELICASE_CTER"/>
    <property type="match status" value="1"/>
</dbReference>
<evidence type="ECO:0000313" key="14">
    <source>
        <dbReference type="EMBL" id="MBT9145957.1"/>
    </source>
</evidence>
<dbReference type="InterPro" id="IPR050079">
    <property type="entry name" value="DEAD_box_RNA_helicase"/>
</dbReference>
<dbReference type="SMART" id="SM00490">
    <property type="entry name" value="HELICc"/>
    <property type="match status" value="1"/>
</dbReference>
<evidence type="ECO:0000256" key="2">
    <source>
        <dbReference type="ARBA" id="ARBA00022490"/>
    </source>
</evidence>
<feature type="domain" description="DEAD-box RNA helicase Q" evidence="13">
    <location>
        <begin position="2"/>
        <end position="30"/>
    </location>
</feature>
<dbReference type="GO" id="GO:0003723">
    <property type="term" value="F:RNA binding"/>
    <property type="evidence" value="ECO:0007669"/>
    <property type="project" value="UniProtKB-ARBA"/>
</dbReference>
<dbReference type="CDD" id="cd00268">
    <property type="entry name" value="DEADc"/>
    <property type="match status" value="1"/>
</dbReference>
<dbReference type="GO" id="GO:0005829">
    <property type="term" value="C:cytosol"/>
    <property type="evidence" value="ECO:0007669"/>
    <property type="project" value="TreeGrafter"/>
</dbReference>
<dbReference type="EMBL" id="QLTW01000240">
    <property type="protein sequence ID" value="MBT9145957.1"/>
    <property type="molecule type" value="Genomic_DNA"/>
</dbReference>
<sequence>MKTFDELAIAPEIIRAIVELGFEKPMPVQEQVIPHLLNKETDIIALAQTGTGKTAAFGLPVIQQINLENKNPQVLIMCPTRELCMQITNDLTDYSKYIGGLRVLPVYGGSSMETQIRGLQKGVHIIVATPGRLIDLIGRKVVKLNSISKVILDEADEMLNMGFAESIDEILAQLPAKRNTLLFSATMPPEISKIAKKYMNDPVEVTIGRKNEGAENIKHVCYMVHAKDKYLTLKRLADYYPSIYGIVFCRTRRETQEIADKLIADGYNAEALHGDLSQAQRDSVMQKFRYKSIQLLVATDVAARGIDVDDLTHVINYNLPDDPSAYTHRSGRTGRAGKAGISL</sequence>
<dbReference type="FunFam" id="3.40.50.300:FF:000108">
    <property type="entry name" value="ATP-dependent RNA helicase RhlE"/>
    <property type="match status" value="1"/>
</dbReference>
<name>A0A9E2BJ09_PSYF1</name>
<evidence type="ECO:0000256" key="1">
    <source>
        <dbReference type="ARBA" id="ARBA00012552"/>
    </source>
</evidence>
<gene>
    <name evidence="14" type="primary">cshA</name>
    <name evidence="14" type="ORF">DDT42_01835</name>
</gene>
<comment type="caution">
    <text evidence="14">The sequence shown here is derived from an EMBL/GenBank/DDBJ whole genome shotgun (WGS) entry which is preliminary data.</text>
</comment>
<dbReference type="EC" id="3.6.4.13" evidence="1"/>
<evidence type="ECO:0000256" key="6">
    <source>
        <dbReference type="ARBA" id="ARBA00022840"/>
    </source>
</evidence>
<dbReference type="AlphaFoldDB" id="A0A9E2BJ09"/>
<keyword evidence="2" id="KW-0963">Cytoplasm</keyword>
<comment type="similarity">
    <text evidence="7 10">Belongs to the DEAD box helicase family.</text>
</comment>
<evidence type="ECO:0000259" key="12">
    <source>
        <dbReference type="PROSITE" id="PS51194"/>
    </source>
</evidence>
<keyword evidence="6 10" id="KW-0067">ATP-binding</keyword>
<dbReference type="Proteomes" id="UP000811545">
    <property type="component" value="Unassembled WGS sequence"/>
</dbReference>
<keyword evidence="4 10" id="KW-0378">Hydrolase</keyword>
<feature type="domain" description="Helicase C-terminal" evidence="12">
    <location>
        <begin position="235"/>
        <end position="343"/>
    </location>
</feature>
<dbReference type="InterPro" id="IPR027417">
    <property type="entry name" value="P-loop_NTPase"/>
</dbReference>
<evidence type="ECO:0000259" key="13">
    <source>
        <dbReference type="PROSITE" id="PS51195"/>
    </source>
</evidence>